<evidence type="ECO:0000256" key="1">
    <source>
        <dbReference type="SAM" id="SignalP"/>
    </source>
</evidence>
<dbReference type="eggNOG" id="COG5263">
    <property type="taxonomic scope" value="Bacteria"/>
</dbReference>
<dbReference type="EMBL" id="ACLA01000006">
    <property type="protein sequence ID" value="EEQ49161.1"/>
    <property type="molecule type" value="Genomic_DNA"/>
</dbReference>
<proteinExistence type="predicted"/>
<keyword evidence="1" id="KW-0732">Signal</keyword>
<feature type="chain" id="PRO_5039113446" description="KWG Leptospira" evidence="1">
    <location>
        <begin position="32"/>
        <end position="514"/>
    </location>
</feature>
<dbReference type="PANTHER" id="PTHR37841:SF1">
    <property type="entry name" value="DUF3298 DOMAIN-CONTAINING PROTEIN"/>
    <property type="match status" value="1"/>
</dbReference>
<dbReference type="OrthoDB" id="210273at2"/>
<dbReference type="InterPro" id="IPR032774">
    <property type="entry name" value="WG_beta_rep"/>
</dbReference>
<keyword evidence="3" id="KW-1185">Reference proteome</keyword>
<name>C4V230_9FIRM</name>
<evidence type="ECO:0008006" key="4">
    <source>
        <dbReference type="Google" id="ProtNLM"/>
    </source>
</evidence>
<dbReference type="SUPFAM" id="SSF69360">
    <property type="entry name" value="Cell wall binding repeat"/>
    <property type="match status" value="2"/>
</dbReference>
<evidence type="ECO:0000313" key="2">
    <source>
        <dbReference type="EMBL" id="EEQ49161.1"/>
    </source>
</evidence>
<feature type="signal peptide" evidence="1">
    <location>
        <begin position="1"/>
        <end position="31"/>
    </location>
</feature>
<organism evidence="2 3">
    <name type="scientific">Selenomonas flueggei ATCC 43531</name>
    <dbReference type="NCBI Taxonomy" id="638302"/>
    <lineage>
        <taxon>Bacteria</taxon>
        <taxon>Bacillati</taxon>
        <taxon>Bacillota</taxon>
        <taxon>Negativicutes</taxon>
        <taxon>Selenomonadales</taxon>
        <taxon>Selenomonadaceae</taxon>
        <taxon>Selenomonas</taxon>
    </lineage>
</organism>
<dbReference type="Pfam" id="PF14903">
    <property type="entry name" value="WG_beta_rep"/>
    <property type="match status" value="6"/>
</dbReference>
<comment type="caution">
    <text evidence="2">The sequence shown here is derived from an EMBL/GenBank/DDBJ whole genome shotgun (WGS) entry which is preliminary data.</text>
</comment>
<gene>
    <name evidence="2" type="ORF">HMPREF0908_0477</name>
</gene>
<dbReference type="Proteomes" id="UP000005309">
    <property type="component" value="Unassembled WGS sequence"/>
</dbReference>
<dbReference type="AlphaFoldDB" id="C4V230"/>
<sequence>MNMTQKKTPRLRTAIAALAAAGLIAAQMPHAAAESIHDNPLYTGMGILVDRGQEPSAAVHAAPLALVKTAGKWGAVSTTGAAVIAAEYDEIRPYAEGYLLVRQGKKWGVLRADGKQVVPAAYRHIEELTEDRIVVQDADKKWGCYGTDGTLILPVVHRDIVPYHNGAALVQGVDKRWSFYRADGSRLTEKSYAYAGIFSEGLASVMEDKKHVGFIDKTGAEVIAPQYASASIFSEGLAAVEVGGKWGFIDRTGTMVIAPQYRDIPTGFSEGLAAVRGKKGLAYIDKTGTQVFAAPYDSALPFHDGLAEVRRKVKSTNFLGAVFTIVAGTAGQYIYDPLMLDDENVKRGYIDKTGTMIVSIKNDYNSTFVDGTALVKVKSRWGCVDRTGAYLVPANYRMMRRFSEDRAAVQDTAELWGYATKDGSVAIAPTYNAVQDFHEGLAAVVKGGKAFFIDKTGRVPFLTPSTVTELGSFAAGLAPAKVGDKWGYIDHNGNMVIAPQYEDAGMFLVGQTKK</sequence>
<dbReference type="STRING" id="638302.HMPREF0908_0477"/>
<dbReference type="HOGENOM" id="CLU_030408_3_0_9"/>
<reference evidence="2 3" key="1">
    <citation type="submission" date="2009-04" db="EMBL/GenBank/DDBJ databases">
        <authorList>
            <person name="Qin X."/>
            <person name="Bachman B."/>
            <person name="Battles P."/>
            <person name="Bell A."/>
            <person name="Bess C."/>
            <person name="Bickham C."/>
            <person name="Chaboub L."/>
            <person name="Chen D."/>
            <person name="Coyle M."/>
            <person name="Deiros D.R."/>
            <person name="Dinh H."/>
            <person name="Forbes L."/>
            <person name="Fowler G."/>
            <person name="Francisco L."/>
            <person name="Fu Q."/>
            <person name="Gubbala S."/>
            <person name="Hale W."/>
            <person name="Han Y."/>
            <person name="Hemphill L."/>
            <person name="Highlander S.K."/>
            <person name="Hirani K."/>
            <person name="Hogues M."/>
            <person name="Jackson L."/>
            <person name="Jakkamsetti A."/>
            <person name="Javaid M."/>
            <person name="Jiang H."/>
            <person name="Korchina V."/>
            <person name="Kovar C."/>
            <person name="Lara F."/>
            <person name="Lee S."/>
            <person name="Mata R."/>
            <person name="Mathew T."/>
            <person name="Moen C."/>
            <person name="Morales K."/>
            <person name="Munidasa M."/>
            <person name="Nazareth L."/>
            <person name="Ngo R."/>
            <person name="Nguyen L."/>
            <person name="Okwuonu G."/>
            <person name="Ongeri F."/>
            <person name="Patil S."/>
            <person name="Petrosino J."/>
            <person name="Pham C."/>
            <person name="Pham P."/>
            <person name="Pu L.-L."/>
            <person name="Puazo M."/>
            <person name="Raj R."/>
            <person name="Reid J."/>
            <person name="Rouhana J."/>
            <person name="Saada N."/>
            <person name="Shang Y."/>
            <person name="Simmons D."/>
            <person name="Thornton R."/>
            <person name="Warren J."/>
            <person name="Weissenberger G."/>
            <person name="Zhang J."/>
            <person name="Zhang L."/>
            <person name="Zhou C."/>
            <person name="Zhu D."/>
            <person name="Muzny D."/>
            <person name="Worley K."/>
            <person name="Gibbs R."/>
        </authorList>
    </citation>
    <scope>NUCLEOTIDE SEQUENCE [LARGE SCALE GENOMIC DNA]</scope>
    <source>
        <strain evidence="2 3">ATCC 43531</strain>
    </source>
</reference>
<dbReference type="PANTHER" id="PTHR37841">
    <property type="entry name" value="GLR2918 PROTEIN"/>
    <property type="match status" value="1"/>
</dbReference>
<evidence type="ECO:0000313" key="3">
    <source>
        <dbReference type="Proteomes" id="UP000005309"/>
    </source>
</evidence>
<accession>C4V230</accession>
<protein>
    <recommendedName>
        <fullName evidence="4">KWG Leptospira</fullName>
    </recommendedName>
</protein>